<dbReference type="Pfam" id="PF08325">
    <property type="entry name" value="WLM"/>
    <property type="match status" value="1"/>
</dbReference>
<proteinExistence type="predicted"/>
<dbReference type="GO" id="GO:0070628">
    <property type="term" value="F:proteasome binding"/>
    <property type="evidence" value="ECO:0000318"/>
    <property type="project" value="GO_Central"/>
</dbReference>
<dbReference type="PaxDb" id="5141-EFNCRP00000006805"/>
<feature type="region of interest" description="Disordered" evidence="1">
    <location>
        <begin position="1"/>
        <end position="20"/>
    </location>
</feature>
<dbReference type="HOGENOM" id="CLU_056790_0_0_1"/>
<dbReference type="PANTHER" id="PTHR47795">
    <property type="entry name" value="UBIQUITIN AND WLM DOMAIN-CONTAINING METALLOPROTEASE SPCC1442.07C"/>
    <property type="match status" value="1"/>
</dbReference>
<dbReference type="GeneID" id="3879763"/>
<dbReference type="STRING" id="367110.Q1K8Y8"/>
<dbReference type="InterPro" id="IPR013536">
    <property type="entry name" value="WLM_dom"/>
</dbReference>
<feature type="domain" description="WLM" evidence="2">
    <location>
        <begin position="174"/>
        <end position="387"/>
    </location>
</feature>
<gene>
    <name evidence="3" type="ORF">NCU06782</name>
</gene>
<evidence type="ECO:0000259" key="2">
    <source>
        <dbReference type="PROSITE" id="PS51397"/>
    </source>
</evidence>
<accession>Q1K8Y8</accession>
<evidence type="ECO:0000313" key="4">
    <source>
        <dbReference type="Proteomes" id="UP000001805"/>
    </source>
</evidence>
<dbReference type="Proteomes" id="UP000001805">
    <property type="component" value="Chromosome 6, Linkage Group II"/>
</dbReference>
<dbReference type="PROSITE" id="PS51397">
    <property type="entry name" value="WLM"/>
    <property type="match status" value="1"/>
</dbReference>
<feature type="compositionally biased region" description="Low complexity" evidence="1">
    <location>
        <begin position="83"/>
        <end position="98"/>
    </location>
</feature>
<feature type="compositionally biased region" description="Basic and acidic residues" evidence="1">
    <location>
        <begin position="373"/>
        <end position="387"/>
    </location>
</feature>
<dbReference type="FunCoup" id="Q1K8Y8">
    <property type="interactions" value="63"/>
</dbReference>
<feature type="region of interest" description="Disordered" evidence="1">
    <location>
        <begin position="77"/>
        <end position="100"/>
    </location>
</feature>
<name>Q1K8Y8_NEUCR</name>
<evidence type="ECO:0000256" key="1">
    <source>
        <dbReference type="SAM" id="MobiDB-lite"/>
    </source>
</evidence>
<dbReference type="OMA" id="QRRMAYK"/>
<feature type="region of interest" description="Disordered" evidence="1">
    <location>
        <begin position="359"/>
        <end position="404"/>
    </location>
</feature>
<dbReference type="MEROPS" id="M80.A04"/>
<dbReference type="PANTHER" id="PTHR47795:SF1">
    <property type="entry name" value="DNA-DEPENDENT METALLOPROTEASE WSS1 HOMOLOG 2"/>
    <property type="match status" value="1"/>
</dbReference>
<organism evidence="3 4">
    <name type="scientific">Neurospora crassa (strain ATCC 24698 / 74-OR23-1A / CBS 708.71 / DSM 1257 / FGSC 987)</name>
    <dbReference type="NCBI Taxonomy" id="367110"/>
    <lineage>
        <taxon>Eukaryota</taxon>
        <taxon>Fungi</taxon>
        <taxon>Dikarya</taxon>
        <taxon>Ascomycota</taxon>
        <taxon>Pezizomycotina</taxon>
        <taxon>Sordariomycetes</taxon>
        <taxon>Sordariomycetidae</taxon>
        <taxon>Sordariales</taxon>
        <taxon>Sordariaceae</taxon>
        <taxon>Neurospora</taxon>
    </lineage>
</organism>
<feature type="region of interest" description="Disordered" evidence="1">
    <location>
        <begin position="145"/>
        <end position="177"/>
    </location>
</feature>
<dbReference type="RefSeq" id="XP_963623.1">
    <property type="nucleotide sequence ID" value="XM_958530.2"/>
</dbReference>
<dbReference type="VEuPathDB" id="FungiDB:NCU06782"/>
<reference evidence="3 4" key="1">
    <citation type="journal article" date="2003" name="Nature">
        <title>The genome sequence of the filamentous fungus Neurospora crassa.</title>
        <authorList>
            <person name="Galagan J.E."/>
            <person name="Calvo S.E."/>
            <person name="Borkovich K.A."/>
            <person name="Selker E.U."/>
            <person name="Read N.D."/>
            <person name="Jaffe D."/>
            <person name="FitzHugh W."/>
            <person name="Ma L.J."/>
            <person name="Smirnov S."/>
            <person name="Purcell S."/>
            <person name="Rehman B."/>
            <person name="Elkins T."/>
            <person name="Engels R."/>
            <person name="Wang S."/>
            <person name="Nielsen C.B."/>
            <person name="Butler J."/>
            <person name="Endrizzi M."/>
            <person name="Qui D."/>
            <person name="Ianakiev P."/>
            <person name="Bell-Pedersen D."/>
            <person name="Nelson M.A."/>
            <person name="Werner-Washburne M."/>
            <person name="Selitrennikoff C.P."/>
            <person name="Kinsey J.A."/>
            <person name="Braun E.L."/>
            <person name="Zelter A."/>
            <person name="Schulte U."/>
            <person name="Kothe G.O."/>
            <person name="Jedd G."/>
            <person name="Mewes W."/>
            <person name="Staben C."/>
            <person name="Marcotte E."/>
            <person name="Greenberg D."/>
            <person name="Roy A."/>
            <person name="Foley K."/>
            <person name="Naylor J."/>
            <person name="Stange-Thomann N."/>
            <person name="Barrett R."/>
            <person name="Gnerre S."/>
            <person name="Kamal M."/>
            <person name="Kamvysselis M."/>
            <person name="Mauceli E."/>
            <person name="Bielke C."/>
            <person name="Rudd S."/>
            <person name="Frishman D."/>
            <person name="Krystofova S."/>
            <person name="Rasmussen C."/>
            <person name="Metzenberg R.L."/>
            <person name="Perkins D.D."/>
            <person name="Kroken S."/>
            <person name="Cogoni C."/>
            <person name="Macino G."/>
            <person name="Catcheside D."/>
            <person name="Li W."/>
            <person name="Pratt R.J."/>
            <person name="Osmani S.A."/>
            <person name="DeSouza C.P."/>
            <person name="Glass L."/>
            <person name="Orbach M.J."/>
            <person name="Berglund J.A."/>
            <person name="Voelker R."/>
            <person name="Yarden O."/>
            <person name="Plamann M."/>
            <person name="Seiler S."/>
            <person name="Dunlap J."/>
            <person name="Radford A."/>
            <person name="Aramayo R."/>
            <person name="Natvig D.O."/>
            <person name="Alex L.A."/>
            <person name="Mannhaupt G."/>
            <person name="Ebbole D.J."/>
            <person name="Freitag M."/>
            <person name="Paulsen I."/>
            <person name="Sachs M.S."/>
            <person name="Lander E.S."/>
            <person name="Nusbaum C."/>
            <person name="Birren B."/>
        </authorList>
    </citation>
    <scope>NUCLEOTIDE SEQUENCE [LARGE SCALE GENOMIC DNA]</scope>
    <source>
        <strain evidence="4">ATCC 24698 / 74-OR23-1A / CBS 708.71 / DSM 1257 / FGSC 987</strain>
    </source>
</reference>
<dbReference type="SMR" id="Q1K8Y8"/>
<dbReference type="EMBL" id="CM002237">
    <property type="protein sequence ID" value="EAA34387.1"/>
    <property type="molecule type" value="Genomic_DNA"/>
</dbReference>
<dbReference type="AlphaFoldDB" id="Q1K8Y8"/>
<protein>
    <submittedName>
        <fullName evidence="3">Zinc metalloproteinase</fullName>
    </submittedName>
</protein>
<dbReference type="OrthoDB" id="49605at2759"/>
<keyword evidence="4" id="KW-1185">Reference proteome</keyword>
<sequence>MNDSEQESQPKGAPLPLASEVSTSYINDGEHFEMTIKFAPEKHSQSWLFRDDTTFEDILMALGHQWPEYEFSKSKAIVEKRQSPPSSSTTTKTKSLLKTPDDDALPMQLYAGNSLRFMAPKKSALESLHAASASIAKREAALQAQRRMAYKGRPAAPTSSQRPGAGGIHTINGSTDSDTRFTFQTIRPLPHLPNPSRSLSFLNRLASDPGIRAAMRSHQFTVGLLTEMDPGQYTASNHEGTTRILGLNRNKGEVIELRLRTDAYDGYRDYKTIRKTLCHELAHNVHGDHDRQFWDLCKQIEREVERADYTKNGRVVGGAEYEYGPAPVNESPDEGEEEEGMVMDHGGWTGGTYVLGASDAVPSSTSAESAGLTRREILAKAAEERMKKASGPKQGSENEDGRRG</sequence>
<dbReference type="KEGG" id="ncr:NCU06782"/>
<evidence type="ECO:0000313" key="3">
    <source>
        <dbReference type="EMBL" id="EAA34387.1"/>
    </source>
</evidence>
<dbReference type="InParanoid" id="Q1K8Y8"/>